<dbReference type="RefSeq" id="WP_371435149.1">
    <property type="nucleotide sequence ID" value="NZ_JBHSRS010000084.1"/>
</dbReference>
<evidence type="ECO:0000256" key="4">
    <source>
        <dbReference type="ARBA" id="ARBA00023134"/>
    </source>
</evidence>
<accession>A0ABW1U604</accession>
<evidence type="ECO:0000313" key="6">
    <source>
        <dbReference type="Proteomes" id="UP001596270"/>
    </source>
</evidence>
<evidence type="ECO:0000256" key="1">
    <source>
        <dbReference type="ARBA" id="ARBA00005290"/>
    </source>
</evidence>
<comment type="caution">
    <text evidence="5">The sequence shown here is derived from an EMBL/GenBank/DDBJ whole genome shotgun (WGS) entry which is preliminary data.</text>
</comment>
<dbReference type="SUPFAM" id="SSF52540">
    <property type="entry name" value="P-loop containing nucleoside triphosphate hydrolases"/>
    <property type="match status" value="1"/>
</dbReference>
<dbReference type="CDD" id="cd00882">
    <property type="entry name" value="Ras_like_GTPase"/>
    <property type="match status" value="1"/>
</dbReference>
<proteinExistence type="inferred from homology"/>
<keyword evidence="3" id="KW-0378">Hydrolase</keyword>
<dbReference type="InterPro" id="IPR027417">
    <property type="entry name" value="P-loop_NTPase"/>
</dbReference>
<dbReference type="InterPro" id="IPR052705">
    <property type="entry name" value="Gliding_Motility_GTPase"/>
</dbReference>
<evidence type="ECO:0000256" key="3">
    <source>
        <dbReference type="ARBA" id="ARBA00022801"/>
    </source>
</evidence>
<evidence type="ECO:0000256" key="2">
    <source>
        <dbReference type="ARBA" id="ARBA00022741"/>
    </source>
</evidence>
<dbReference type="PANTHER" id="PTHR42708:SF1">
    <property type="entry name" value="GLIDING MOTILITY PROTEIN MGLA"/>
    <property type="match status" value="1"/>
</dbReference>
<dbReference type="Pfam" id="PF03029">
    <property type="entry name" value="ATP_bind_1"/>
    <property type="match status" value="1"/>
</dbReference>
<gene>
    <name evidence="5" type="ORF">ACFQND_25795</name>
</gene>
<comment type="similarity">
    <text evidence="1">Belongs to the GPN-loop GTPase family.</text>
</comment>
<keyword evidence="6" id="KW-1185">Reference proteome</keyword>
<sequence>MHTQYKIVFAGPVGAGKTTAIQSLSDIEVVSTEARASDVVRQLKSTTTVAMDYGLMKLDNGDQVRLYGAPGQKRFDFMWDILTQHALGLVVLVSAAGAEPVGDLRQYLDAFRALIDRTAVVVGVTHTDKGDPAVRQLLIEEMHRQRIPPCVMDADARSRPDVAMLVKCLLFSIDPFAGALLEPDAPLTINPAWAGQGL</sequence>
<protein>
    <submittedName>
        <fullName evidence="5">ATP/GTP-binding protein</fullName>
    </submittedName>
</protein>
<organism evidence="5 6">
    <name type="scientific">Polaromonas aquatica</name>
    <dbReference type="NCBI Taxonomy" id="332657"/>
    <lineage>
        <taxon>Bacteria</taxon>
        <taxon>Pseudomonadati</taxon>
        <taxon>Pseudomonadota</taxon>
        <taxon>Betaproteobacteria</taxon>
        <taxon>Burkholderiales</taxon>
        <taxon>Comamonadaceae</taxon>
        <taxon>Polaromonas</taxon>
    </lineage>
</organism>
<name>A0ABW1U604_9BURK</name>
<dbReference type="InterPro" id="IPR004130">
    <property type="entry name" value="Gpn"/>
</dbReference>
<keyword evidence="2" id="KW-0547">Nucleotide-binding</keyword>
<keyword evidence="4" id="KW-0342">GTP-binding</keyword>
<dbReference type="Proteomes" id="UP001596270">
    <property type="component" value="Unassembled WGS sequence"/>
</dbReference>
<dbReference type="Gene3D" id="3.40.50.300">
    <property type="entry name" value="P-loop containing nucleotide triphosphate hydrolases"/>
    <property type="match status" value="1"/>
</dbReference>
<dbReference type="PANTHER" id="PTHR42708">
    <property type="entry name" value="ATP/GTP-BINDING PROTEIN-RELATED"/>
    <property type="match status" value="1"/>
</dbReference>
<dbReference type="EMBL" id="JBHSRS010000084">
    <property type="protein sequence ID" value="MFC6284654.1"/>
    <property type="molecule type" value="Genomic_DNA"/>
</dbReference>
<evidence type="ECO:0000313" key="5">
    <source>
        <dbReference type="EMBL" id="MFC6284654.1"/>
    </source>
</evidence>
<reference evidence="6" key="1">
    <citation type="journal article" date="2019" name="Int. J. Syst. Evol. Microbiol.">
        <title>The Global Catalogue of Microorganisms (GCM) 10K type strain sequencing project: providing services to taxonomists for standard genome sequencing and annotation.</title>
        <authorList>
            <consortium name="The Broad Institute Genomics Platform"/>
            <consortium name="The Broad Institute Genome Sequencing Center for Infectious Disease"/>
            <person name="Wu L."/>
            <person name="Ma J."/>
        </authorList>
    </citation>
    <scope>NUCLEOTIDE SEQUENCE [LARGE SCALE GENOMIC DNA]</scope>
    <source>
        <strain evidence="6">CCUG 39402</strain>
    </source>
</reference>